<sequence>MAEALGCDTPPIDPFDVVRRERRLIHAEGDDFGDAFDGRIRYLGRRFLIAYNTCYDRWPHQGKHHSKVLFTVAHELGHFYLPEHRRRLVTSRRAHDSFTEFVADRQIEQEADAFAAGLLMPKQLLRRFVNAENFPTIERIKEVRNLFSVSLTGLLVRWTQLSDFPCLTVAARGDEILFGWASESLRSQGVWGVRRGERAVGKEFQSFVRHSQTGGGYRESKANGALYSWAEHEGRRLLTQEHYFYIPHTGMSWCLVMADEQDFERQSY</sequence>
<organism evidence="2 3">
    <name type="scientific">Posidoniimonas corsicana</name>
    <dbReference type="NCBI Taxonomy" id="1938618"/>
    <lineage>
        <taxon>Bacteria</taxon>
        <taxon>Pseudomonadati</taxon>
        <taxon>Planctomycetota</taxon>
        <taxon>Planctomycetia</taxon>
        <taxon>Pirellulales</taxon>
        <taxon>Lacipirellulaceae</taxon>
        <taxon>Posidoniimonas</taxon>
    </lineage>
</organism>
<dbReference type="AlphaFoldDB" id="A0A5C5VEX0"/>
<comment type="caution">
    <text evidence="2">The sequence shown here is derived from an EMBL/GenBank/DDBJ whole genome shotgun (WGS) entry which is preliminary data.</text>
</comment>
<dbReference type="EMBL" id="SIHJ01000001">
    <property type="protein sequence ID" value="TWT37188.1"/>
    <property type="molecule type" value="Genomic_DNA"/>
</dbReference>
<gene>
    <name evidence="2" type="ORF">KOR34_21350</name>
</gene>
<feature type="domain" description="IrrE N-terminal-like" evidence="1">
    <location>
        <begin position="69"/>
        <end position="157"/>
    </location>
</feature>
<reference evidence="2 3" key="1">
    <citation type="submission" date="2019-02" db="EMBL/GenBank/DDBJ databases">
        <title>Deep-cultivation of Planctomycetes and their phenomic and genomic characterization uncovers novel biology.</title>
        <authorList>
            <person name="Wiegand S."/>
            <person name="Jogler M."/>
            <person name="Boedeker C."/>
            <person name="Pinto D."/>
            <person name="Vollmers J."/>
            <person name="Rivas-Marin E."/>
            <person name="Kohn T."/>
            <person name="Peeters S.H."/>
            <person name="Heuer A."/>
            <person name="Rast P."/>
            <person name="Oberbeckmann S."/>
            <person name="Bunk B."/>
            <person name="Jeske O."/>
            <person name="Meyerdierks A."/>
            <person name="Storesund J.E."/>
            <person name="Kallscheuer N."/>
            <person name="Luecker S."/>
            <person name="Lage O.M."/>
            <person name="Pohl T."/>
            <person name="Merkel B.J."/>
            <person name="Hornburger P."/>
            <person name="Mueller R.-W."/>
            <person name="Bruemmer F."/>
            <person name="Labrenz M."/>
            <person name="Spormann A.M."/>
            <person name="Op Den Camp H."/>
            <person name="Overmann J."/>
            <person name="Amann R."/>
            <person name="Jetten M.S.M."/>
            <person name="Mascher T."/>
            <person name="Medema M.H."/>
            <person name="Devos D.P."/>
            <person name="Kaster A.-K."/>
            <person name="Ovreas L."/>
            <person name="Rohde M."/>
            <person name="Galperin M.Y."/>
            <person name="Jogler C."/>
        </authorList>
    </citation>
    <scope>NUCLEOTIDE SEQUENCE [LARGE SCALE GENOMIC DNA]</scope>
    <source>
        <strain evidence="2 3">KOR34</strain>
    </source>
</reference>
<evidence type="ECO:0000259" key="1">
    <source>
        <dbReference type="Pfam" id="PF06114"/>
    </source>
</evidence>
<dbReference type="InterPro" id="IPR010359">
    <property type="entry name" value="IrrE_HExxH"/>
</dbReference>
<evidence type="ECO:0000313" key="2">
    <source>
        <dbReference type="EMBL" id="TWT37188.1"/>
    </source>
</evidence>
<dbReference type="Proteomes" id="UP000316714">
    <property type="component" value="Unassembled WGS sequence"/>
</dbReference>
<name>A0A5C5VEX0_9BACT</name>
<accession>A0A5C5VEX0</accession>
<dbReference type="Gene3D" id="1.10.10.2910">
    <property type="match status" value="1"/>
</dbReference>
<dbReference type="PANTHER" id="PTHR43236">
    <property type="entry name" value="ANTITOXIN HIGA1"/>
    <property type="match status" value="1"/>
</dbReference>
<keyword evidence="3" id="KW-1185">Reference proteome</keyword>
<dbReference type="InterPro" id="IPR052345">
    <property type="entry name" value="Rad_response_metalloprotease"/>
</dbReference>
<dbReference type="Pfam" id="PF06114">
    <property type="entry name" value="Peptidase_M78"/>
    <property type="match status" value="1"/>
</dbReference>
<evidence type="ECO:0000313" key="3">
    <source>
        <dbReference type="Proteomes" id="UP000316714"/>
    </source>
</evidence>
<proteinExistence type="predicted"/>
<protein>
    <recommendedName>
        <fullName evidence="1">IrrE N-terminal-like domain-containing protein</fullName>
    </recommendedName>
</protein>
<dbReference type="PANTHER" id="PTHR43236:SF1">
    <property type="entry name" value="BLL7220 PROTEIN"/>
    <property type="match status" value="1"/>
</dbReference>